<sequence length="70" mass="8261">MQIHKRNTGTSIVYSGYFSLYMILLMDFFPFSIAFMAFGPFSFPSLLFSVIFIILYTLVLFLLQRTNWSR</sequence>
<evidence type="ECO:0000313" key="2">
    <source>
        <dbReference type="EMBL" id="KAK7259886.1"/>
    </source>
</evidence>
<keyword evidence="3" id="KW-1185">Reference proteome</keyword>
<evidence type="ECO:0000256" key="1">
    <source>
        <dbReference type="SAM" id="Phobius"/>
    </source>
</evidence>
<feature type="transmembrane region" description="Helical" evidence="1">
    <location>
        <begin position="12"/>
        <end position="37"/>
    </location>
</feature>
<proteinExistence type="predicted"/>
<dbReference type="EMBL" id="JAYWIO010000005">
    <property type="protein sequence ID" value="KAK7259886.1"/>
    <property type="molecule type" value="Genomic_DNA"/>
</dbReference>
<organism evidence="2 3">
    <name type="scientific">Crotalaria pallida</name>
    <name type="common">Smooth rattlebox</name>
    <name type="synonym">Crotalaria striata</name>
    <dbReference type="NCBI Taxonomy" id="3830"/>
    <lineage>
        <taxon>Eukaryota</taxon>
        <taxon>Viridiplantae</taxon>
        <taxon>Streptophyta</taxon>
        <taxon>Embryophyta</taxon>
        <taxon>Tracheophyta</taxon>
        <taxon>Spermatophyta</taxon>
        <taxon>Magnoliopsida</taxon>
        <taxon>eudicotyledons</taxon>
        <taxon>Gunneridae</taxon>
        <taxon>Pentapetalae</taxon>
        <taxon>rosids</taxon>
        <taxon>fabids</taxon>
        <taxon>Fabales</taxon>
        <taxon>Fabaceae</taxon>
        <taxon>Papilionoideae</taxon>
        <taxon>50 kb inversion clade</taxon>
        <taxon>genistoids sensu lato</taxon>
        <taxon>core genistoids</taxon>
        <taxon>Crotalarieae</taxon>
        <taxon>Crotalaria</taxon>
    </lineage>
</organism>
<feature type="transmembrane region" description="Helical" evidence="1">
    <location>
        <begin position="43"/>
        <end position="63"/>
    </location>
</feature>
<accession>A0AAN9I4A4</accession>
<dbReference type="AlphaFoldDB" id="A0AAN9I4A4"/>
<reference evidence="2 3" key="1">
    <citation type="submission" date="2024-01" db="EMBL/GenBank/DDBJ databases">
        <title>The genomes of 5 underutilized Papilionoideae crops provide insights into root nodulation and disease resistanc.</title>
        <authorList>
            <person name="Yuan L."/>
        </authorList>
    </citation>
    <scope>NUCLEOTIDE SEQUENCE [LARGE SCALE GENOMIC DNA]</scope>
    <source>
        <strain evidence="2">ZHUSHIDOU_FW_LH</strain>
        <tissue evidence="2">Leaf</tissue>
    </source>
</reference>
<keyword evidence="1" id="KW-1133">Transmembrane helix</keyword>
<evidence type="ECO:0000313" key="3">
    <source>
        <dbReference type="Proteomes" id="UP001372338"/>
    </source>
</evidence>
<dbReference type="Proteomes" id="UP001372338">
    <property type="component" value="Unassembled WGS sequence"/>
</dbReference>
<comment type="caution">
    <text evidence="2">The sequence shown here is derived from an EMBL/GenBank/DDBJ whole genome shotgun (WGS) entry which is preliminary data.</text>
</comment>
<gene>
    <name evidence="2" type="ORF">RIF29_25501</name>
</gene>
<protein>
    <submittedName>
        <fullName evidence="2">Uncharacterized protein</fullName>
    </submittedName>
</protein>
<name>A0AAN9I4A4_CROPI</name>
<keyword evidence="1" id="KW-0812">Transmembrane</keyword>
<keyword evidence="1" id="KW-0472">Membrane</keyword>